<protein>
    <submittedName>
        <fullName evidence="2">Uncharacterized protein</fullName>
    </submittedName>
</protein>
<keyword evidence="1" id="KW-0732">Signal</keyword>
<organism evidence="2 3">
    <name type="scientific">Pseudomonas chlororaphis</name>
    <dbReference type="NCBI Taxonomy" id="587753"/>
    <lineage>
        <taxon>Bacteria</taxon>
        <taxon>Pseudomonadati</taxon>
        <taxon>Pseudomonadota</taxon>
        <taxon>Gammaproteobacteria</taxon>
        <taxon>Pseudomonadales</taxon>
        <taxon>Pseudomonadaceae</taxon>
        <taxon>Pseudomonas</taxon>
    </lineage>
</organism>
<dbReference type="AlphaFoldDB" id="A0A0D5Y170"/>
<name>A0A0D5Y170_9PSED</name>
<accession>A0A0D5Y170</accession>
<sequence length="228" mass="25486">MRLGNFFRGLAALLLVVWLLPAQASSGVYQGTLGKQAIVLTIGSQNALYQGTYAYQRYRTPIRLKPTFSFSNKMLALDELDEQGLPVARLQFNDLMVSRQNEQVRGSWTSYRTGKTLPIALKLVALVDSDRSWPQPSTTLLQSASTKRWYFQVPMQGNDRRITAIEVVDKASGKPLQILTLAERGCLYQGVDMLQVQSEGESLRLSLRGCKVPGFQWNEGGGRFEPLP</sequence>
<evidence type="ECO:0000313" key="2">
    <source>
        <dbReference type="EMBL" id="AKA25093.1"/>
    </source>
</evidence>
<dbReference type="KEGG" id="pcz:PCL1606_36420"/>
<dbReference type="Proteomes" id="UP000032748">
    <property type="component" value="Chromosome"/>
</dbReference>
<evidence type="ECO:0000313" key="3">
    <source>
        <dbReference type="Proteomes" id="UP000032748"/>
    </source>
</evidence>
<feature type="chain" id="PRO_5002299543" evidence="1">
    <location>
        <begin position="25"/>
        <end position="228"/>
    </location>
</feature>
<proteinExistence type="predicted"/>
<gene>
    <name evidence="2" type="ORF">PCL1606_36420</name>
</gene>
<dbReference type="PATRIC" id="fig|587753.10.peg.3631"/>
<dbReference type="OrthoDB" id="6981219at2"/>
<reference evidence="2 3" key="1">
    <citation type="journal article" date="2015" name="Mol. Plant Microbe Interact.">
        <title>Comparative Genomic Analysis of Pseudomonas chlororaphis PCL1606 Reveals New Insight into Antifungal Compounds Involved in Biocontrol.</title>
        <authorList>
            <person name="Calderon C.E."/>
            <person name="Ramos C."/>
            <person name="de Vicente A."/>
            <person name="Cazorla F.M."/>
        </authorList>
    </citation>
    <scope>NUCLEOTIDE SEQUENCE [LARGE SCALE GENOMIC DNA]</scope>
    <source>
        <strain evidence="2 3">PCL1606</strain>
    </source>
</reference>
<evidence type="ECO:0000256" key="1">
    <source>
        <dbReference type="SAM" id="SignalP"/>
    </source>
</evidence>
<feature type="signal peptide" evidence="1">
    <location>
        <begin position="1"/>
        <end position="24"/>
    </location>
</feature>
<dbReference type="RefSeq" id="WP_045883910.1">
    <property type="nucleotide sequence ID" value="NZ_CP011110.1"/>
</dbReference>
<dbReference type="EMBL" id="CP011110">
    <property type="protein sequence ID" value="AKA25093.1"/>
    <property type="molecule type" value="Genomic_DNA"/>
</dbReference>